<dbReference type="Proteomes" id="UP001221558">
    <property type="component" value="Chromosome"/>
</dbReference>
<proteinExistence type="predicted"/>
<dbReference type="EMBL" id="CP117880">
    <property type="protein sequence ID" value="WDF69707.1"/>
    <property type="molecule type" value="Genomic_DNA"/>
</dbReference>
<evidence type="ECO:0000256" key="1">
    <source>
        <dbReference type="SAM" id="SignalP"/>
    </source>
</evidence>
<reference evidence="2 3" key="1">
    <citation type="submission" date="2023-02" db="EMBL/GenBank/DDBJ databases">
        <title>Genome sequence of Sphingobacterium sp. KACC 22765.</title>
        <authorList>
            <person name="Kim S."/>
            <person name="Heo J."/>
            <person name="Kwon S.-W."/>
        </authorList>
    </citation>
    <scope>NUCLEOTIDE SEQUENCE [LARGE SCALE GENOMIC DNA]</scope>
    <source>
        <strain evidence="2 3">KACC 22765</strain>
    </source>
</reference>
<evidence type="ECO:0008006" key="4">
    <source>
        <dbReference type="Google" id="ProtNLM"/>
    </source>
</evidence>
<dbReference type="RefSeq" id="WP_274268419.1">
    <property type="nucleotide sequence ID" value="NZ_CP117880.1"/>
</dbReference>
<evidence type="ECO:0000313" key="2">
    <source>
        <dbReference type="EMBL" id="WDF69707.1"/>
    </source>
</evidence>
<feature type="signal peptide" evidence="1">
    <location>
        <begin position="1"/>
        <end position="20"/>
    </location>
</feature>
<organism evidence="2 3">
    <name type="scientific">Sphingobacterium oryzagri</name>
    <dbReference type="NCBI Taxonomy" id="3025669"/>
    <lineage>
        <taxon>Bacteria</taxon>
        <taxon>Pseudomonadati</taxon>
        <taxon>Bacteroidota</taxon>
        <taxon>Sphingobacteriia</taxon>
        <taxon>Sphingobacteriales</taxon>
        <taxon>Sphingobacteriaceae</taxon>
        <taxon>Sphingobacterium</taxon>
    </lineage>
</organism>
<name>A0ABY7WJF9_9SPHI</name>
<feature type="chain" id="PRO_5047391371" description="Secreted protein" evidence="1">
    <location>
        <begin position="21"/>
        <end position="77"/>
    </location>
</feature>
<protein>
    <recommendedName>
        <fullName evidence="4">Secreted protein</fullName>
    </recommendedName>
</protein>
<accession>A0ABY7WJF9</accession>
<keyword evidence="3" id="KW-1185">Reference proteome</keyword>
<gene>
    <name evidence="2" type="ORF">PQ465_04830</name>
</gene>
<keyword evidence="1" id="KW-0732">Signal</keyword>
<evidence type="ECO:0000313" key="3">
    <source>
        <dbReference type="Proteomes" id="UP001221558"/>
    </source>
</evidence>
<sequence>MKISLKKTLGFCAAALLAGAIYLPNAGKTVNSSDLGSFTKIADANAEGILFGCPKIGGKCNVRTASGGSGVITGVQP</sequence>